<feature type="repeat" description="WD" evidence="1">
    <location>
        <begin position="770"/>
        <end position="803"/>
    </location>
</feature>
<feature type="compositionally biased region" description="Low complexity" evidence="2">
    <location>
        <begin position="1176"/>
        <end position="1187"/>
    </location>
</feature>
<dbReference type="PANTHER" id="PTHR45589">
    <property type="entry name" value="WD REPEAT DOMAIN 62, ISOFORM G"/>
    <property type="match status" value="1"/>
</dbReference>
<feature type="region of interest" description="Disordered" evidence="2">
    <location>
        <begin position="1095"/>
        <end position="1132"/>
    </location>
</feature>
<dbReference type="SUPFAM" id="SSF50978">
    <property type="entry name" value="WD40 repeat-like"/>
    <property type="match status" value="2"/>
</dbReference>
<evidence type="ECO:0000256" key="2">
    <source>
        <dbReference type="SAM" id="MobiDB-lite"/>
    </source>
</evidence>
<dbReference type="InterPro" id="IPR024977">
    <property type="entry name" value="Apc4-like_WD40_dom"/>
</dbReference>
<dbReference type="InterPro" id="IPR001680">
    <property type="entry name" value="WD40_rpt"/>
</dbReference>
<dbReference type="EMBL" id="UXSR01005292">
    <property type="protein sequence ID" value="VDD80768.1"/>
    <property type="molecule type" value="Genomic_DNA"/>
</dbReference>
<name>A0A3P6HPY5_MESCO</name>
<feature type="region of interest" description="Disordered" evidence="2">
    <location>
        <begin position="942"/>
        <end position="963"/>
    </location>
</feature>
<feature type="compositionally biased region" description="Basic and acidic residues" evidence="2">
    <location>
        <begin position="1144"/>
        <end position="1153"/>
    </location>
</feature>
<reference evidence="4 5" key="1">
    <citation type="submission" date="2018-10" db="EMBL/GenBank/DDBJ databases">
        <authorList>
            <consortium name="Pathogen Informatics"/>
        </authorList>
    </citation>
    <scope>NUCLEOTIDE SEQUENCE [LARGE SCALE GENOMIC DNA]</scope>
</reference>
<keyword evidence="1" id="KW-0853">WD repeat</keyword>
<evidence type="ECO:0000259" key="3">
    <source>
        <dbReference type="Pfam" id="PF12894"/>
    </source>
</evidence>
<dbReference type="InterPro" id="IPR052779">
    <property type="entry name" value="WDR62"/>
</dbReference>
<protein>
    <recommendedName>
        <fullName evidence="3">Anaphase-promoting complex subunit 4-like WD40 domain-containing protein</fullName>
    </recommendedName>
</protein>
<dbReference type="PROSITE" id="PS50294">
    <property type="entry name" value="WD_REPEATS_REGION"/>
    <property type="match status" value="1"/>
</dbReference>
<evidence type="ECO:0000313" key="5">
    <source>
        <dbReference type="Proteomes" id="UP000267029"/>
    </source>
</evidence>
<accession>A0A3P6HPY5</accession>
<dbReference type="Pfam" id="PF00400">
    <property type="entry name" value="WD40"/>
    <property type="match status" value="3"/>
</dbReference>
<dbReference type="SMART" id="SM00320">
    <property type="entry name" value="WD40"/>
    <property type="match status" value="11"/>
</dbReference>
<organism evidence="4 5">
    <name type="scientific">Mesocestoides corti</name>
    <name type="common">Flatworm</name>
    <dbReference type="NCBI Taxonomy" id="53468"/>
    <lineage>
        <taxon>Eukaryota</taxon>
        <taxon>Metazoa</taxon>
        <taxon>Spiralia</taxon>
        <taxon>Lophotrochozoa</taxon>
        <taxon>Platyhelminthes</taxon>
        <taxon>Cestoda</taxon>
        <taxon>Eucestoda</taxon>
        <taxon>Cyclophyllidea</taxon>
        <taxon>Mesocestoididae</taxon>
        <taxon>Mesocestoides</taxon>
    </lineage>
</organism>
<dbReference type="PROSITE" id="PS50082">
    <property type="entry name" value="WD_REPEATS_2"/>
    <property type="match status" value="1"/>
</dbReference>
<gene>
    <name evidence="4" type="ORF">MCOS_LOCUS6771</name>
</gene>
<sequence>MFSCLRFEKLLYLLYGWVILSKTVTDFRVVLGIQCTFYHLCFLYFVDRCVIVAESCDSNKQFIIQSPTRKSICCLDVSHDGKYIVTGELFVYLQSGHHPMVRIWSRADGRQIGELGSHHFRISSVRFSPVSATHIVSVGCQEDQTICVWDRVQLRKVASAKVSARVNAVAFNDDGEFFVTVGIRHVRFWYIDLKSRPKVKETQPLKGRNAVLGDMLHNTFTDVCCAKPEDPLRKASGDHQALTLVLSQTGQLLQINESRCVTKWVDLKVSNAGCMAVCGQTVAVGCSSGVCLLFSAISLRFIARVPLPHPLGTSIFSPNSQIPSFATPSSGDSEEPRYAEVTALKLDVASGHLICMYTDHSLYCWDVTNLRSISRRFAHFYHSRPVCCIAVTSLLPGSASDVTDVGRWGAPGSAGPPAHVEMFATCSDDDTVRLWSFPVNKSTLKCNELFSNGMEDVSILYTDSSYTNLCSDDRTSSGFGPTYFGQGSSTLNLSAPGSPALVRSGSSRWNSNVNIVAAVASQGPVGFGLRCVAISPDGRHLAVGDRAGQLRIYDFNSFKLLHSIRAHDAEILSISYFDSKQIPGMSLLCTSSRDRVIHVFAPRQDYSRVQTLADHSGIVNSALFVECEENRKIYLISCGADRSLLFRTLTLDPESQTARFVIDHHISVTHSYACATVVGPSAPNLDATSLNATAPSRLRQYLAVACQDRQMRLYRVNKARQLFNYRASTSEDGAPVCCAADPTSTLVATAGSDKQINLFHLFTGEHIATLNGHADVVMSLLFLPDLRHLVSVSCDSCVFVWRLAPELTALMIDRQLRVAAALPARAPSLEASPTNECLSSADPLSFVQVVRGGGGGGGGGAVATPHLEGGYAKTTSASVGENLKASTRTFCYNENDLPSWAREKHLSESDTESSDCHTVPGRKVKRSLTGSLTPAPVRTHNVARSNSERSKLKLTTKRQRNRTIGASRCGSLGRGCTYLGHRSSSVCTDEDSDSAAMTSSGTFPRWASSAVNLAEASPFEPPVAKDDQTIPLREPTSCPQNLGPSTESSTTGADRLNELQINSLQGGRPSFDDYHTKLSRVEEICDNELEKMVIGEPGRPSSARASWLESDTGDAATPFCGPSENHGAALGHRPLIRRRLQEERPFAVSDDPKSVASKDLNSGHGERDSLSETDDNSSSNLSTSTSDSQSALNFLSNVREALDAAADHLASINDKNVVSLSREFFLTELDWRVARLRSILHMEAAFSSASSNVLRSEDPSQLAVAKLVERIMPSIRSAVAETLTPGTGDGNDHMSPRAGAMELSVELLPAD</sequence>
<feature type="compositionally biased region" description="Polar residues" evidence="2">
    <location>
        <begin position="1037"/>
        <end position="1052"/>
    </location>
</feature>
<dbReference type="Gene3D" id="2.130.10.10">
    <property type="entry name" value="YVTN repeat-like/Quinoprotein amine dehydrogenase"/>
    <property type="match status" value="4"/>
</dbReference>
<dbReference type="Pfam" id="PF12894">
    <property type="entry name" value="ANAPC4_WD40"/>
    <property type="match status" value="1"/>
</dbReference>
<evidence type="ECO:0000256" key="1">
    <source>
        <dbReference type="PROSITE-ProRule" id="PRU00221"/>
    </source>
</evidence>
<feature type="compositionally biased region" description="Basic residues" evidence="2">
    <location>
        <begin position="952"/>
        <end position="961"/>
    </location>
</feature>
<keyword evidence="5" id="KW-1185">Reference proteome</keyword>
<dbReference type="Proteomes" id="UP000267029">
    <property type="component" value="Unassembled WGS sequence"/>
</dbReference>
<feature type="domain" description="Anaphase-promoting complex subunit 4-like WD40" evidence="3">
    <location>
        <begin position="529"/>
        <end position="576"/>
    </location>
</feature>
<proteinExistence type="predicted"/>
<feature type="region of interest" description="Disordered" evidence="2">
    <location>
        <begin position="1018"/>
        <end position="1053"/>
    </location>
</feature>
<dbReference type="PANTHER" id="PTHR45589:SF1">
    <property type="entry name" value="WD REPEAT DOMAIN 62, ISOFORM G"/>
    <property type="match status" value="1"/>
</dbReference>
<evidence type="ECO:0000313" key="4">
    <source>
        <dbReference type="EMBL" id="VDD80768.1"/>
    </source>
</evidence>
<dbReference type="OrthoDB" id="6154712at2759"/>
<dbReference type="InterPro" id="IPR015943">
    <property type="entry name" value="WD40/YVTN_repeat-like_dom_sf"/>
</dbReference>
<dbReference type="InterPro" id="IPR036322">
    <property type="entry name" value="WD40_repeat_dom_sf"/>
</dbReference>
<feature type="region of interest" description="Disordered" evidence="2">
    <location>
        <begin position="1144"/>
        <end position="1187"/>
    </location>
</feature>
<dbReference type="STRING" id="53468.A0A3P6HPY5"/>